<dbReference type="EMBL" id="LJCR01001910">
    <property type="protein sequence ID" value="KPV49528.1"/>
    <property type="molecule type" value="Genomic_DNA"/>
</dbReference>
<dbReference type="Proteomes" id="UP000050509">
    <property type="component" value="Unassembled WGS sequence"/>
</dbReference>
<comment type="caution">
    <text evidence="12">The sequence shown here is derived from an EMBL/GenBank/DDBJ whole genome shotgun (WGS) entry which is preliminary data.</text>
</comment>
<sequence length="87" mass="9422">QEALQNAHKYARGAPTLVRLLRQGNRLLLTVRDEGPGFDPHEVARRAGRSNWGLTSMRERAELIGARFSVASGIGQGTEVSVSVPIA</sequence>
<evidence type="ECO:0000256" key="10">
    <source>
        <dbReference type="ARBA" id="ARBA00023136"/>
    </source>
</evidence>
<keyword evidence="13" id="KW-1185">Reference proteome</keyword>
<dbReference type="Gene3D" id="3.30.565.10">
    <property type="entry name" value="Histidine kinase-like ATPase, C-terminal domain"/>
    <property type="match status" value="1"/>
</dbReference>
<dbReference type="GO" id="GO:0000160">
    <property type="term" value="P:phosphorelay signal transduction system"/>
    <property type="evidence" value="ECO:0007669"/>
    <property type="project" value="UniProtKB-KW"/>
</dbReference>
<keyword evidence="9" id="KW-0902">Two-component regulatory system</keyword>
<evidence type="ECO:0000256" key="5">
    <source>
        <dbReference type="ARBA" id="ARBA00022679"/>
    </source>
</evidence>
<keyword evidence="7 12" id="KW-0418">Kinase</keyword>
<gene>
    <name evidence="12" type="ORF">SE17_32085</name>
</gene>
<dbReference type="InterPro" id="IPR003594">
    <property type="entry name" value="HATPase_dom"/>
</dbReference>
<evidence type="ECO:0000256" key="1">
    <source>
        <dbReference type="ARBA" id="ARBA00000085"/>
    </source>
</evidence>
<dbReference type="InterPro" id="IPR036890">
    <property type="entry name" value="HATPase_C_sf"/>
</dbReference>
<evidence type="ECO:0000256" key="2">
    <source>
        <dbReference type="ARBA" id="ARBA00004651"/>
    </source>
</evidence>
<dbReference type="EC" id="2.7.13.3" evidence="3"/>
<dbReference type="PANTHER" id="PTHR24421">
    <property type="entry name" value="NITRATE/NITRITE SENSOR PROTEIN NARX-RELATED"/>
    <property type="match status" value="1"/>
</dbReference>
<organism evidence="12 13">
    <name type="scientific">Kouleothrix aurantiaca</name>
    <dbReference type="NCBI Taxonomy" id="186479"/>
    <lineage>
        <taxon>Bacteria</taxon>
        <taxon>Bacillati</taxon>
        <taxon>Chloroflexota</taxon>
        <taxon>Chloroflexia</taxon>
        <taxon>Chloroflexales</taxon>
        <taxon>Roseiflexineae</taxon>
        <taxon>Roseiflexaceae</taxon>
        <taxon>Kouleothrix</taxon>
    </lineage>
</organism>
<name>A0A0P9CU52_9CHLR</name>
<dbReference type="PANTHER" id="PTHR24421:SF37">
    <property type="entry name" value="SENSOR HISTIDINE KINASE NARS"/>
    <property type="match status" value="1"/>
</dbReference>
<evidence type="ECO:0000256" key="6">
    <source>
        <dbReference type="ARBA" id="ARBA00022692"/>
    </source>
</evidence>
<evidence type="ECO:0000256" key="3">
    <source>
        <dbReference type="ARBA" id="ARBA00012438"/>
    </source>
</evidence>
<comment type="catalytic activity">
    <reaction evidence="1">
        <text>ATP + protein L-histidine = ADP + protein N-phospho-L-histidine.</text>
        <dbReference type="EC" id="2.7.13.3"/>
    </reaction>
</comment>
<proteinExistence type="predicted"/>
<keyword evidence="5" id="KW-0808">Transferase</keyword>
<feature type="non-terminal residue" evidence="12">
    <location>
        <position position="1"/>
    </location>
</feature>
<reference evidence="12 13" key="1">
    <citation type="submission" date="2015-09" db="EMBL/GenBank/DDBJ databases">
        <title>Draft genome sequence of Kouleothrix aurantiaca JCM 19913.</title>
        <authorList>
            <person name="Hemp J."/>
        </authorList>
    </citation>
    <scope>NUCLEOTIDE SEQUENCE [LARGE SCALE GENOMIC DNA]</scope>
    <source>
        <strain evidence="12 13">COM-B</strain>
    </source>
</reference>
<feature type="domain" description="Histidine kinase" evidence="11">
    <location>
        <begin position="1"/>
        <end position="87"/>
    </location>
</feature>
<dbReference type="PROSITE" id="PS50109">
    <property type="entry name" value="HIS_KIN"/>
    <property type="match status" value="1"/>
</dbReference>
<evidence type="ECO:0000256" key="9">
    <source>
        <dbReference type="ARBA" id="ARBA00023012"/>
    </source>
</evidence>
<accession>A0A0P9CU52</accession>
<dbReference type="PRINTS" id="PR00344">
    <property type="entry name" value="BCTRLSENSOR"/>
</dbReference>
<evidence type="ECO:0000256" key="7">
    <source>
        <dbReference type="ARBA" id="ARBA00022777"/>
    </source>
</evidence>
<keyword evidence="8" id="KW-1133">Transmembrane helix</keyword>
<evidence type="ECO:0000313" key="12">
    <source>
        <dbReference type="EMBL" id="KPV49528.1"/>
    </source>
</evidence>
<dbReference type="CDD" id="cd16917">
    <property type="entry name" value="HATPase_UhpB-NarQ-NarX-like"/>
    <property type="match status" value="1"/>
</dbReference>
<keyword evidence="10" id="KW-0472">Membrane</keyword>
<dbReference type="Pfam" id="PF02518">
    <property type="entry name" value="HATPase_c"/>
    <property type="match status" value="1"/>
</dbReference>
<dbReference type="SUPFAM" id="SSF55874">
    <property type="entry name" value="ATPase domain of HSP90 chaperone/DNA topoisomerase II/histidine kinase"/>
    <property type="match status" value="1"/>
</dbReference>
<keyword evidence="4" id="KW-1003">Cell membrane</keyword>
<evidence type="ECO:0000256" key="4">
    <source>
        <dbReference type="ARBA" id="ARBA00022475"/>
    </source>
</evidence>
<evidence type="ECO:0000256" key="8">
    <source>
        <dbReference type="ARBA" id="ARBA00022989"/>
    </source>
</evidence>
<comment type="subcellular location">
    <subcellularLocation>
        <location evidence="2">Cell membrane</location>
        <topology evidence="2">Multi-pass membrane protein</topology>
    </subcellularLocation>
</comment>
<keyword evidence="6" id="KW-0812">Transmembrane</keyword>
<evidence type="ECO:0000313" key="13">
    <source>
        <dbReference type="Proteomes" id="UP000050509"/>
    </source>
</evidence>
<dbReference type="AlphaFoldDB" id="A0A0P9CU52"/>
<dbReference type="InterPro" id="IPR050482">
    <property type="entry name" value="Sensor_HK_TwoCompSys"/>
</dbReference>
<evidence type="ECO:0000259" key="11">
    <source>
        <dbReference type="PROSITE" id="PS50109"/>
    </source>
</evidence>
<protein>
    <recommendedName>
        <fullName evidence="3">histidine kinase</fullName>
        <ecNumber evidence="3">2.7.13.3</ecNumber>
    </recommendedName>
</protein>
<dbReference type="GO" id="GO:0005886">
    <property type="term" value="C:plasma membrane"/>
    <property type="evidence" value="ECO:0007669"/>
    <property type="project" value="UniProtKB-SubCell"/>
</dbReference>
<dbReference type="InterPro" id="IPR005467">
    <property type="entry name" value="His_kinase_dom"/>
</dbReference>
<dbReference type="GO" id="GO:0004673">
    <property type="term" value="F:protein histidine kinase activity"/>
    <property type="evidence" value="ECO:0007669"/>
    <property type="project" value="UniProtKB-EC"/>
</dbReference>
<dbReference type="InterPro" id="IPR004358">
    <property type="entry name" value="Sig_transdc_His_kin-like_C"/>
</dbReference>